<dbReference type="InterPro" id="IPR020439">
    <property type="entry name" value="IL-15"/>
</dbReference>
<keyword evidence="5" id="KW-0732">Signal</keyword>
<feature type="transmembrane region" description="Helical" evidence="8">
    <location>
        <begin position="6"/>
        <end position="23"/>
    </location>
</feature>
<evidence type="ECO:0000256" key="5">
    <source>
        <dbReference type="ARBA" id="ARBA00022729"/>
    </source>
</evidence>
<dbReference type="InterPro" id="IPR003443">
    <property type="entry name" value="IL-15/IL-21_fam"/>
</dbReference>
<comment type="caution">
    <text evidence="9">The sequence shown here is derived from an EMBL/GenBank/DDBJ whole genome shotgun (WGS) entry which is preliminary data.</text>
</comment>
<dbReference type="EMBL" id="CATNWA010008584">
    <property type="protein sequence ID" value="CAI9556487.1"/>
    <property type="molecule type" value="Genomic_DNA"/>
</dbReference>
<evidence type="ECO:0000256" key="8">
    <source>
        <dbReference type="SAM" id="Phobius"/>
    </source>
</evidence>
<evidence type="ECO:0000256" key="1">
    <source>
        <dbReference type="ARBA" id="ARBA00004613"/>
    </source>
</evidence>
<keyword evidence="8" id="KW-1133">Transmembrane helix</keyword>
<dbReference type="PANTHER" id="PTHR14356">
    <property type="entry name" value="INTERLEUKIN-15-RELATED"/>
    <property type="match status" value="1"/>
</dbReference>
<keyword evidence="4" id="KW-0964">Secreted</keyword>
<protein>
    <recommendedName>
        <fullName evidence="7">Interleukin</fullName>
    </recommendedName>
</protein>
<reference evidence="9" key="1">
    <citation type="submission" date="2023-05" db="EMBL/GenBank/DDBJ databases">
        <authorList>
            <person name="Stuckert A."/>
        </authorList>
    </citation>
    <scope>NUCLEOTIDE SEQUENCE</scope>
</reference>
<gene>
    <name evidence="9" type="ORF">SPARVUS_LOCUS4556520</name>
</gene>
<name>A0ABN9CBG4_9NEOB</name>
<sequence>MYHWTVPIISVILIFSYAIPGWCNRFQCQWRQIGVDLTTVKKILQKSKYWNYHKELTLYTASPSHVDTCRNSILHCYVQELQTIVEEITLIGDKDAANDITFLIHNIETNGNLSSLQEDNCKDCEEYEEKDLEKFIEGFTALAQQMQTL</sequence>
<dbReference type="PANTHER" id="PTHR14356:SF3">
    <property type="entry name" value="INTERLEUKIN-15"/>
    <property type="match status" value="1"/>
</dbReference>
<evidence type="ECO:0000256" key="7">
    <source>
        <dbReference type="RuleBase" id="RU003453"/>
    </source>
</evidence>
<comment type="subcellular location">
    <subcellularLocation>
        <location evidence="1">Secreted</location>
    </subcellularLocation>
</comment>
<evidence type="ECO:0000313" key="9">
    <source>
        <dbReference type="EMBL" id="CAI9556487.1"/>
    </source>
</evidence>
<dbReference type="Gene3D" id="1.20.1250.70">
    <property type="entry name" value="Interleukin-15/Interleukin-21"/>
    <property type="match status" value="1"/>
</dbReference>
<proteinExistence type="inferred from homology"/>
<evidence type="ECO:0000256" key="3">
    <source>
        <dbReference type="ARBA" id="ARBA00022514"/>
    </source>
</evidence>
<evidence type="ECO:0000256" key="6">
    <source>
        <dbReference type="ARBA" id="ARBA00023157"/>
    </source>
</evidence>
<keyword evidence="6" id="KW-1015">Disulfide bond</keyword>
<dbReference type="SUPFAM" id="SSF47266">
    <property type="entry name" value="4-helical cytokines"/>
    <property type="match status" value="1"/>
</dbReference>
<dbReference type="Pfam" id="PF02372">
    <property type="entry name" value="IL15"/>
    <property type="match status" value="1"/>
</dbReference>
<keyword evidence="8" id="KW-0472">Membrane</keyword>
<keyword evidence="10" id="KW-1185">Reference proteome</keyword>
<evidence type="ECO:0000256" key="4">
    <source>
        <dbReference type="ARBA" id="ARBA00022525"/>
    </source>
</evidence>
<dbReference type="Proteomes" id="UP001162483">
    <property type="component" value="Unassembled WGS sequence"/>
</dbReference>
<evidence type="ECO:0000256" key="2">
    <source>
        <dbReference type="ARBA" id="ARBA00006050"/>
    </source>
</evidence>
<keyword evidence="3 7" id="KW-0202">Cytokine</keyword>
<evidence type="ECO:0000313" key="10">
    <source>
        <dbReference type="Proteomes" id="UP001162483"/>
    </source>
</evidence>
<keyword evidence="8" id="KW-0812">Transmembrane</keyword>
<dbReference type="PRINTS" id="PR01930">
    <property type="entry name" value="INTRLEUKIN15"/>
</dbReference>
<dbReference type="InterPro" id="IPR009079">
    <property type="entry name" value="4_helix_cytokine-like_core"/>
</dbReference>
<accession>A0ABN9CBG4</accession>
<organism evidence="9 10">
    <name type="scientific">Staurois parvus</name>
    <dbReference type="NCBI Taxonomy" id="386267"/>
    <lineage>
        <taxon>Eukaryota</taxon>
        <taxon>Metazoa</taxon>
        <taxon>Chordata</taxon>
        <taxon>Craniata</taxon>
        <taxon>Vertebrata</taxon>
        <taxon>Euteleostomi</taxon>
        <taxon>Amphibia</taxon>
        <taxon>Batrachia</taxon>
        <taxon>Anura</taxon>
        <taxon>Neobatrachia</taxon>
        <taxon>Ranoidea</taxon>
        <taxon>Ranidae</taxon>
        <taxon>Staurois</taxon>
    </lineage>
</organism>
<comment type="similarity">
    <text evidence="2 7">Belongs to the IL-15/IL-21 family.</text>
</comment>